<comment type="caution">
    <text evidence="1">The sequence shown here is derived from an EMBL/GenBank/DDBJ whole genome shotgun (WGS) entry which is preliminary data.</text>
</comment>
<accession>A0A7V9WTJ2</accession>
<proteinExistence type="predicted"/>
<dbReference type="Proteomes" id="UP000524462">
    <property type="component" value="Unassembled WGS sequence"/>
</dbReference>
<dbReference type="RefSeq" id="WP_181460670.1">
    <property type="nucleotide sequence ID" value="NZ_JACEGE010000035.1"/>
</dbReference>
<sequence>MKYIIFSFETGDYLSDKNGHLIVFESQGLACQYLQRHCHLVMPVSKTKKYTNYPPYYAAPYRFHQVS</sequence>
<dbReference type="EMBL" id="JACEGE010000035">
    <property type="protein sequence ID" value="MBA2796812.1"/>
    <property type="molecule type" value="Genomic_DNA"/>
</dbReference>
<reference evidence="1 2" key="1">
    <citation type="submission" date="2020-07" db="EMBL/GenBank/DDBJ databases">
        <title>Molecular and genomic characterization of Streptococcus porcinus isolated from diseased swine in Brazil.</title>
        <authorList>
            <person name="Moreno L.Z."/>
            <person name="Matajira C.E.C."/>
            <person name="Poor A.P."/>
            <person name="Dutra M.C."/>
            <person name="Moreno A.M."/>
        </authorList>
    </citation>
    <scope>NUCLEOTIDE SEQUENCE [LARGE SCALE GENOMIC DNA]</scope>
    <source>
        <strain evidence="1 2">SP0816-2</strain>
    </source>
</reference>
<protein>
    <submittedName>
        <fullName evidence="1">Uncharacterized protein</fullName>
    </submittedName>
</protein>
<dbReference type="AlphaFoldDB" id="A0A7V9WTJ2"/>
<name>A0A7V9WTJ2_STRPO</name>
<evidence type="ECO:0000313" key="2">
    <source>
        <dbReference type="Proteomes" id="UP000524462"/>
    </source>
</evidence>
<organism evidence="1 2">
    <name type="scientific">Streptococcus porcinus</name>
    <dbReference type="NCBI Taxonomy" id="1340"/>
    <lineage>
        <taxon>Bacteria</taxon>
        <taxon>Bacillati</taxon>
        <taxon>Bacillota</taxon>
        <taxon>Bacilli</taxon>
        <taxon>Lactobacillales</taxon>
        <taxon>Streptococcaceae</taxon>
        <taxon>Streptococcus</taxon>
    </lineage>
</organism>
<evidence type="ECO:0000313" key="1">
    <source>
        <dbReference type="EMBL" id="MBA2796812.1"/>
    </source>
</evidence>
<gene>
    <name evidence="1" type="ORF">H1B29_10055</name>
</gene>